<dbReference type="AlphaFoldDB" id="A0A0F9SA21"/>
<name>A0A0F9SA21_9ZZZZ</name>
<dbReference type="EMBL" id="LAZR01000576">
    <property type="protein sequence ID" value="KKN63864.1"/>
    <property type="molecule type" value="Genomic_DNA"/>
</dbReference>
<protein>
    <submittedName>
        <fullName evidence="1">Uncharacterized protein</fullName>
    </submittedName>
</protein>
<evidence type="ECO:0000313" key="1">
    <source>
        <dbReference type="EMBL" id="KKN63864.1"/>
    </source>
</evidence>
<sequence length="114" mass="12949">MDDKDGENPGPGHLGVQGWELAKLIGNYERFTQDVDSKLTRIEERLETGQETFTEIKTTMAAKAEQLENIDDRMNHFEQNGLSRRRRLQIDGTTIAALALALKEIFVTLIKAFQ</sequence>
<gene>
    <name evidence="1" type="ORF">LCGC14_0497420</name>
</gene>
<accession>A0A0F9SA21</accession>
<organism evidence="1">
    <name type="scientific">marine sediment metagenome</name>
    <dbReference type="NCBI Taxonomy" id="412755"/>
    <lineage>
        <taxon>unclassified sequences</taxon>
        <taxon>metagenomes</taxon>
        <taxon>ecological metagenomes</taxon>
    </lineage>
</organism>
<reference evidence="1" key="1">
    <citation type="journal article" date="2015" name="Nature">
        <title>Complex archaea that bridge the gap between prokaryotes and eukaryotes.</title>
        <authorList>
            <person name="Spang A."/>
            <person name="Saw J.H."/>
            <person name="Jorgensen S.L."/>
            <person name="Zaremba-Niedzwiedzka K."/>
            <person name="Martijn J."/>
            <person name="Lind A.E."/>
            <person name="van Eijk R."/>
            <person name="Schleper C."/>
            <person name="Guy L."/>
            <person name="Ettema T.J."/>
        </authorList>
    </citation>
    <scope>NUCLEOTIDE SEQUENCE</scope>
</reference>
<comment type="caution">
    <text evidence="1">The sequence shown here is derived from an EMBL/GenBank/DDBJ whole genome shotgun (WGS) entry which is preliminary data.</text>
</comment>
<proteinExistence type="predicted"/>